<dbReference type="EMBL" id="AOIJ01000051">
    <property type="protein sequence ID" value="ELY79619.1"/>
    <property type="molecule type" value="Genomic_DNA"/>
</dbReference>
<dbReference type="PANTHER" id="PTHR43428">
    <property type="entry name" value="ARSENATE REDUCTASE"/>
    <property type="match status" value="1"/>
</dbReference>
<feature type="domain" description="Phosphotyrosine protein phosphatase I" evidence="2">
    <location>
        <begin position="11"/>
        <end position="143"/>
    </location>
</feature>
<dbReference type="GO" id="GO:0046685">
    <property type="term" value="P:response to arsenic-containing substance"/>
    <property type="evidence" value="ECO:0007669"/>
    <property type="project" value="UniProtKB-KW"/>
</dbReference>
<dbReference type="Proteomes" id="UP000011592">
    <property type="component" value="Unassembled WGS sequence"/>
</dbReference>
<evidence type="ECO:0000313" key="4">
    <source>
        <dbReference type="Proteomes" id="UP000011592"/>
    </source>
</evidence>
<dbReference type="InterPro" id="IPR023485">
    <property type="entry name" value="Ptyr_pPase"/>
</dbReference>
<organism evidence="3 4">
    <name type="scientific">Natrinema gari JCM 14663</name>
    <dbReference type="NCBI Taxonomy" id="1230459"/>
    <lineage>
        <taxon>Archaea</taxon>
        <taxon>Methanobacteriati</taxon>
        <taxon>Methanobacteriota</taxon>
        <taxon>Stenosarchaea group</taxon>
        <taxon>Halobacteria</taxon>
        <taxon>Halobacteriales</taxon>
        <taxon>Natrialbaceae</taxon>
        <taxon>Natrinema</taxon>
    </lineage>
</organism>
<dbReference type="AlphaFoldDB" id="L9YZT3"/>
<dbReference type="Pfam" id="PF01451">
    <property type="entry name" value="LMWPc"/>
    <property type="match status" value="1"/>
</dbReference>
<accession>L9YZT3</accession>
<dbReference type="PATRIC" id="fig|1230459.4.peg.2283"/>
<proteinExistence type="predicted"/>
<dbReference type="RefSeq" id="WP_008456027.1">
    <property type="nucleotide sequence ID" value="NZ_AOIJ01000051.1"/>
</dbReference>
<evidence type="ECO:0000313" key="3">
    <source>
        <dbReference type="EMBL" id="ELY79619.1"/>
    </source>
</evidence>
<evidence type="ECO:0000256" key="1">
    <source>
        <dbReference type="ARBA" id="ARBA00022849"/>
    </source>
</evidence>
<sequence>MATEPTVDDPIRIAFVCVQNAGRSQMATAFAERERDRRGLVDRVEILTGGTRPADGVHEGVIAVMNEVGVDLTDRTPREITPDTLRSCDTVATMGCSTLELGDVDAAVDVRDWALEDPDGRELEAVRAIRDGIEDRVAALFDEFSDAPERSR</sequence>
<name>L9YZT3_9EURY</name>
<dbReference type="SMART" id="SM00226">
    <property type="entry name" value="LMWPc"/>
    <property type="match status" value="1"/>
</dbReference>
<reference evidence="3 4" key="1">
    <citation type="journal article" date="2014" name="PLoS Genet.">
        <title>Phylogenetically driven sequencing of extremely halophilic archaea reveals strategies for static and dynamic osmo-response.</title>
        <authorList>
            <person name="Becker E.A."/>
            <person name="Seitzer P.M."/>
            <person name="Tritt A."/>
            <person name="Larsen D."/>
            <person name="Krusor M."/>
            <person name="Yao A.I."/>
            <person name="Wu D."/>
            <person name="Madern D."/>
            <person name="Eisen J.A."/>
            <person name="Darling A.E."/>
            <person name="Facciotti M.T."/>
        </authorList>
    </citation>
    <scope>NUCLEOTIDE SEQUENCE [LARGE SCALE GENOMIC DNA]</scope>
    <source>
        <strain evidence="3 4">JCM 14663</strain>
    </source>
</reference>
<dbReference type="Gene3D" id="3.40.50.2300">
    <property type="match status" value="1"/>
</dbReference>
<keyword evidence="1" id="KW-0059">Arsenical resistance</keyword>
<protein>
    <submittedName>
        <fullName evidence="3">Protein-tyrosine phosphatase, low molecular weight</fullName>
    </submittedName>
</protein>
<dbReference type="SUPFAM" id="SSF52788">
    <property type="entry name" value="Phosphotyrosine protein phosphatases I"/>
    <property type="match status" value="1"/>
</dbReference>
<comment type="caution">
    <text evidence="3">The sequence shown here is derived from an EMBL/GenBank/DDBJ whole genome shotgun (WGS) entry which is preliminary data.</text>
</comment>
<dbReference type="InterPro" id="IPR036196">
    <property type="entry name" value="Ptyr_pPase_sf"/>
</dbReference>
<gene>
    <name evidence="3" type="ORF">C486_11479</name>
</gene>
<keyword evidence="4" id="KW-1185">Reference proteome</keyword>
<evidence type="ECO:0000259" key="2">
    <source>
        <dbReference type="SMART" id="SM00226"/>
    </source>
</evidence>
<dbReference type="PANTHER" id="PTHR43428:SF1">
    <property type="entry name" value="ARSENATE REDUCTASE"/>
    <property type="match status" value="1"/>
</dbReference>